<reference evidence="3" key="1">
    <citation type="submission" date="2017-04" db="EMBL/GenBank/DDBJ databases">
        <authorList>
            <person name="Varghese N."/>
            <person name="Submissions S."/>
        </authorList>
    </citation>
    <scope>NUCLEOTIDE SEQUENCE [LARGE SCALE GENOMIC DNA]</scope>
    <source>
        <strain evidence="3">RKEM611</strain>
    </source>
</reference>
<dbReference type="PIRSF" id="PIRSF006169">
    <property type="entry name" value="UCP006169"/>
    <property type="match status" value="1"/>
</dbReference>
<dbReference type="EMBL" id="FWZT01000009">
    <property type="protein sequence ID" value="SMF28809.1"/>
    <property type="molecule type" value="Genomic_DNA"/>
</dbReference>
<evidence type="ECO:0000313" key="2">
    <source>
        <dbReference type="EMBL" id="SMF28809.1"/>
    </source>
</evidence>
<evidence type="ECO:0000256" key="1">
    <source>
        <dbReference type="ARBA" id="ARBA00006450"/>
    </source>
</evidence>
<dbReference type="InterPro" id="IPR036685">
    <property type="entry name" value="YehU-like_sf"/>
</dbReference>
<dbReference type="Proteomes" id="UP000192907">
    <property type="component" value="Unassembled WGS sequence"/>
</dbReference>
<dbReference type="SUPFAM" id="SSF118001">
    <property type="entry name" value="YehU-like"/>
    <property type="match status" value="1"/>
</dbReference>
<organism evidence="2 3">
    <name type="scientific">Pseudobacteriovorax antillogorgiicola</name>
    <dbReference type="NCBI Taxonomy" id="1513793"/>
    <lineage>
        <taxon>Bacteria</taxon>
        <taxon>Pseudomonadati</taxon>
        <taxon>Bdellovibrionota</taxon>
        <taxon>Oligoflexia</taxon>
        <taxon>Oligoflexales</taxon>
        <taxon>Pseudobacteriovoracaceae</taxon>
        <taxon>Pseudobacteriovorax</taxon>
    </lineage>
</organism>
<dbReference type="InterPro" id="IPR010648">
    <property type="entry name" value="UPF0270"/>
</dbReference>
<dbReference type="Pfam" id="PF06794">
    <property type="entry name" value="UPF0270"/>
    <property type="match status" value="1"/>
</dbReference>
<proteinExistence type="inferred from homology"/>
<comment type="similarity">
    <text evidence="1">Belongs to the UPF0270 family.</text>
</comment>
<sequence>MDSIEIPVERMDRDTLNRVIEEFVSREGTDYGEIDYTLQEKVTQVRQQLESGLAVLIFDRETSTCNILPKN</sequence>
<evidence type="ECO:0000313" key="3">
    <source>
        <dbReference type="Proteomes" id="UP000192907"/>
    </source>
</evidence>
<dbReference type="Gene3D" id="1.10.10.610">
    <property type="entry name" value="YehU-like"/>
    <property type="match status" value="1"/>
</dbReference>
<dbReference type="STRING" id="1513793.SAMN06296036_10952"/>
<dbReference type="RefSeq" id="WP_234996106.1">
    <property type="nucleotide sequence ID" value="NZ_FWZT01000009.1"/>
</dbReference>
<name>A0A1Y6BZI6_9BACT</name>
<dbReference type="AlphaFoldDB" id="A0A1Y6BZI6"/>
<keyword evidence="3" id="KW-1185">Reference proteome</keyword>
<gene>
    <name evidence="2" type="ORF">SAMN06296036_10952</name>
</gene>
<protein>
    <recommendedName>
        <fullName evidence="4">YheU family protein</fullName>
    </recommendedName>
</protein>
<evidence type="ECO:0008006" key="4">
    <source>
        <dbReference type="Google" id="ProtNLM"/>
    </source>
</evidence>
<accession>A0A1Y6BZI6</accession>